<name>A0ACB0F0G1_RANTA</name>
<reference evidence="1" key="1">
    <citation type="submission" date="2023-05" db="EMBL/GenBank/DDBJ databases">
        <authorList>
            <consortium name="ELIXIR-Norway"/>
        </authorList>
    </citation>
    <scope>NUCLEOTIDE SEQUENCE</scope>
</reference>
<proteinExistence type="predicted"/>
<gene>
    <name evidence="1" type="ORF">MRATA1EN3_LOCUS17634</name>
</gene>
<dbReference type="EMBL" id="OX596087">
    <property type="protein sequence ID" value="CAI9706421.1"/>
    <property type="molecule type" value="Genomic_DNA"/>
</dbReference>
<evidence type="ECO:0000313" key="1">
    <source>
        <dbReference type="EMBL" id="CAI9706421.1"/>
    </source>
</evidence>
<dbReference type="Proteomes" id="UP001162501">
    <property type="component" value="Chromosome 3"/>
</dbReference>
<sequence length="89" mass="9630">MPTASVAHAGSALKFKGACLPANKARRGLGPRDQLRSPQKGRGPRRQMDIPQAGRGTSDLPPHPRLRRRFSARRASSLGAAVRRTLPAR</sequence>
<accession>A0ACB0F0G1</accession>
<protein>
    <submittedName>
        <fullName evidence="1">Uncharacterized protein</fullName>
    </submittedName>
</protein>
<evidence type="ECO:0000313" key="2">
    <source>
        <dbReference type="Proteomes" id="UP001162501"/>
    </source>
</evidence>
<organism evidence="1 2">
    <name type="scientific">Rangifer tarandus platyrhynchus</name>
    <name type="common">Svalbard reindeer</name>
    <dbReference type="NCBI Taxonomy" id="3082113"/>
    <lineage>
        <taxon>Eukaryota</taxon>
        <taxon>Metazoa</taxon>
        <taxon>Chordata</taxon>
        <taxon>Craniata</taxon>
        <taxon>Vertebrata</taxon>
        <taxon>Euteleostomi</taxon>
        <taxon>Mammalia</taxon>
        <taxon>Eutheria</taxon>
        <taxon>Laurasiatheria</taxon>
        <taxon>Artiodactyla</taxon>
        <taxon>Ruminantia</taxon>
        <taxon>Pecora</taxon>
        <taxon>Cervidae</taxon>
        <taxon>Odocoileinae</taxon>
        <taxon>Rangifer</taxon>
    </lineage>
</organism>